<evidence type="ECO:0000313" key="2">
    <source>
        <dbReference type="Proteomes" id="UP000184488"/>
    </source>
</evidence>
<accession>A0A1M6EWG6</accession>
<dbReference type="InterPro" id="IPR036412">
    <property type="entry name" value="HAD-like_sf"/>
</dbReference>
<dbReference type="EMBL" id="FQZI01000003">
    <property type="protein sequence ID" value="SHI89778.1"/>
    <property type="molecule type" value="Genomic_DNA"/>
</dbReference>
<dbReference type="InterPro" id="IPR023214">
    <property type="entry name" value="HAD_sf"/>
</dbReference>
<keyword evidence="2" id="KW-1185">Reference proteome</keyword>
<dbReference type="STRING" id="415425.SAMN05444363_1997"/>
<evidence type="ECO:0008006" key="3">
    <source>
        <dbReference type="Google" id="ProtNLM"/>
    </source>
</evidence>
<organism evidence="1 2">
    <name type="scientific">Flavobacterium terrae</name>
    <dbReference type="NCBI Taxonomy" id="415425"/>
    <lineage>
        <taxon>Bacteria</taxon>
        <taxon>Pseudomonadati</taxon>
        <taxon>Bacteroidota</taxon>
        <taxon>Flavobacteriia</taxon>
        <taxon>Flavobacteriales</taxon>
        <taxon>Flavobacteriaceae</taxon>
        <taxon>Flavobacterium</taxon>
    </lineage>
</organism>
<protein>
    <recommendedName>
        <fullName evidence="3">Phosphoheptose isomerase</fullName>
    </recommendedName>
</protein>
<evidence type="ECO:0000313" key="1">
    <source>
        <dbReference type="EMBL" id="SHI89778.1"/>
    </source>
</evidence>
<dbReference type="OrthoDB" id="954467at2"/>
<dbReference type="RefSeq" id="WP_073310937.1">
    <property type="nucleotide sequence ID" value="NZ_FQZI01000003.1"/>
</dbReference>
<gene>
    <name evidence="1" type="ORF">SAMN05444363_1997</name>
</gene>
<dbReference type="Gene3D" id="3.40.50.1000">
    <property type="entry name" value="HAD superfamily/HAD-like"/>
    <property type="match status" value="1"/>
</dbReference>
<proteinExistence type="predicted"/>
<reference evidence="2" key="1">
    <citation type="submission" date="2016-11" db="EMBL/GenBank/DDBJ databases">
        <authorList>
            <person name="Varghese N."/>
            <person name="Submissions S."/>
        </authorList>
    </citation>
    <scope>NUCLEOTIDE SEQUENCE [LARGE SCALE GENOMIC DNA]</scope>
    <source>
        <strain evidence="2">DSM 18829</strain>
    </source>
</reference>
<dbReference type="AlphaFoldDB" id="A0A1M6EWG6"/>
<dbReference type="Proteomes" id="UP000184488">
    <property type="component" value="Unassembled WGS sequence"/>
</dbReference>
<dbReference type="SUPFAM" id="SSF56784">
    <property type="entry name" value="HAD-like"/>
    <property type="match status" value="1"/>
</dbReference>
<sequence length="149" mass="17382">MENKDLDKKLIAATEDGHTISPILPPGIKNYLIDIDGTICDDIPNEEPERMLTAEVYPDALATLNKWYDEGHIIFFFTSRTEAHREYTEIWLKKHGFKYHGMIMGKPRGGNYHWIDNHLVKATRYRGKFTDLIEKQVTIEVFDDEKDII</sequence>
<dbReference type="Pfam" id="PF24694">
    <property type="entry name" value="LNS2_PITM1-3"/>
    <property type="match status" value="1"/>
</dbReference>
<name>A0A1M6EWG6_9FLAO</name>